<comment type="similarity">
    <text evidence="1">Belongs to the enoyl-CoA hydratase/isomerase family.</text>
</comment>
<dbReference type="Gene3D" id="1.10.12.10">
    <property type="entry name" value="Lyase 2-enoyl-coa Hydratase, Chain A, domain 2"/>
    <property type="match status" value="1"/>
</dbReference>
<dbReference type="EMBL" id="SOAW01000002">
    <property type="protein sequence ID" value="TDT31245.1"/>
    <property type="molecule type" value="Genomic_DNA"/>
</dbReference>
<dbReference type="CDD" id="cd06558">
    <property type="entry name" value="crotonase-like"/>
    <property type="match status" value="1"/>
</dbReference>
<evidence type="ECO:0000256" key="1">
    <source>
        <dbReference type="ARBA" id="ARBA00005254"/>
    </source>
</evidence>
<dbReference type="Pfam" id="PF00378">
    <property type="entry name" value="ECH_1"/>
    <property type="match status" value="1"/>
</dbReference>
<dbReference type="Proteomes" id="UP000295371">
    <property type="component" value="Unassembled WGS sequence"/>
</dbReference>
<proteinExistence type="inferred from homology"/>
<evidence type="ECO:0000313" key="3">
    <source>
        <dbReference type="Proteomes" id="UP000295371"/>
    </source>
</evidence>
<organism evidence="2 3">
    <name type="scientific">Naumannella halotolerans</name>
    <dbReference type="NCBI Taxonomy" id="993414"/>
    <lineage>
        <taxon>Bacteria</taxon>
        <taxon>Bacillati</taxon>
        <taxon>Actinomycetota</taxon>
        <taxon>Actinomycetes</taxon>
        <taxon>Propionibacteriales</taxon>
        <taxon>Propionibacteriaceae</taxon>
        <taxon>Naumannella</taxon>
    </lineage>
</organism>
<dbReference type="RefSeq" id="WP_133755542.1">
    <property type="nucleotide sequence ID" value="NZ_CP171129.1"/>
</dbReference>
<dbReference type="PANTHER" id="PTHR42964:SF1">
    <property type="entry name" value="POLYKETIDE BIOSYNTHESIS ENOYL-COA HYDRATASE PKSH-RELATED"/>
    <property type="match status" value="1"/>
</dbReference>
<accession>A0A4R7J2K1</accession>
<keyword evidence="3" id="KW-1185">Reference proteome</keyword>
<dbReference type="NCBIfam" id="NF005879">
    <property type="entry name" value="PRK07827.1"/>
    <property type="match status" value="1"/>
</dbReference>
<dbReference type="SUPFAM" id="SSF52096">
    <property type="entry name" value="ClpP/crotonase"/>
    <property type="match status" value="1"/>
</dbReference>
<dbReference type="Gene3D" id="3.90.226.10">
    <property type="entry name" value="2-enoyl-CoA Hydratase, Chain A, domain 1"/>
    <property type="match status" value="1"/>
</dbReference>
<protein>
    <submittedName>
        <fullName evidence="2">Enoyl-CoA hydratase</fullName>
    </submittedName>
</protein>
<reference evidence="2 3" key="1">
    <citation type="submission" date="2019-03" db="EMBL/GenBank/DDBJ databases">
        <title>Genomic Encyclopedia of Archaeal and Bacterial Type Strains, Phase II (KMG-II): from individual species to whole genera.</title>
        <authorList>
            <person name="Goeker M."/>
        </authorList>
    </citation>
    <scope>NUCLEOTIDE SEQUENCE [LARGE SCALE GENOMIC DNA]</scope>
    <source>
        <strain evidence="2 3">DSM 24323</strain>
    </source>
</reference>
<dbReference type="AlphaFoldDB" id="A0A4R7J2K1"/>
<comment type="caution">
    <text evidence="2">The sequence shown here is derived from an EMBL/GenBank/DDBJ whole genome shotgun (WGS) entry which is preliminary data.</text>
</comment>
<dbReference type="InterPro" id="IPR029045">
    <property type="entry name" value="ClpP/crotonase-like_dom_sf"/>
</dbReference>
<dbReference type="PANTHER" id="PTHR42964">
    <property type="entry name" value="ENOYL-COA HYDRATASE"/>
    <property type="match status" value="1"/>
</dbReference>
<gene>
    <name evidence="2" type="ORF">CLV29_2659</name>
</gene>
<name>A0A4R7J2K1_9ACTN</name>
<dbReference type="InterPro" id="IPR014748">
    <property type="entry name" value="Enoyl-CoA_hydra_C"/>
</dbReference>
<sequence length="258" mass="27195">MTELVGPELVRGEVRNGAAWILLDSPANRNALSRQLINELQEALTWAADSAEARYVVLGHTGSTFCAGADLAEASSADRSRQPAVLLGQLLRALLAHPKPVVAAVDGHVRAGGMGLVGACDLAVATERASFGLTEVRLGLAASVISVVVAPRLSDRDAACLFLGGSVQSAERMRAVGFLTAVVDDLQAGVTELTAGIVKGSPQGLRESKRVLNQPLLADFDTRMDGLLQLSADLFASDEAREGMAAFLDKREPRWNRG</sequence>
<dbReference type="OrthoDB" id="370015at2"/>
<dbReference type="InterPro" id="IPR051683">
    <property type="entry name" value="Enoyl-CoA_Hydratase/Isomerase"/>
</dbReference>
<dbReference type="InterPro" id="IPR001753">
    <property type="entry name" value="Enoyl-CoA_hydra/iso"/>
</dbReference>
<dbReference type="GO" id="GO:0003824">
    <property type="term" value="F:catalytic activity"/>
    <property type="evidence" value="ECO:0007669"/>
    <property type="project" value="UniProtKB-ARBA"/>
</dbReference>
<evidence type="ECO:0000313" key="2">
    <source>
        <dbReference type="EMBL" id="TDT31245.1"/>
    </source>
</evidence>